<dbReference type="EMBL" id="NPDV01000012">
    <property type="protein sequence ID" value="PJZ52572.1"/>
    <property type="molecule type" value="Genomic_DNA"/>
</dbReference>
<sequence length="67" mass="7360">MERIFVSKRRILPSPQKDVFCKDVSELRQSFVKTGAPPPRMGGGGGSAGKSGRLSLYQKISFFASRI</sequence>
<evidence type="ECO:0000313" key="4">
    <source>
        <dbReference type="Proteomes" id="UP000232188"/>
    </source>
</evidence>
<protein>
    <submittedName>
        <fullName evidence="1">Uncharacterized protein</fullName>
    </submittedName>
</protein>
<evidence type="ECO:0000313" key="1">
    <source>
        <dbReference type="EMBL" id="PJZ52572.1"/>
    </source>
</evidence>
<keyword evidence="3" id="KW-1185">Reference proteome</keyword>
<evidence type="ECO:0000313" key="2">
    <source>
        <dbReference type="EMBL" id="PJZ60967.1"/>
    </source>
</evidence>
<comment type="caution">
    <text evidence="1">The sequence shown here is derived from an EMBL/GenBank/DDBJ whole genome shotgun (WGS) entry which is preliminary data.</text>
</comment>
<dbReference type="Proteomes" id="UP000232149">
    <property type="component" value="Unassembled WGS sequence"/>
</dbReference>
<proteinExistence type="predicted"/>
<organism evidence="1 4">
    <name type="scientific">Leptospira adleri</name>
    <dbReference type="NCBI Taxonomy" id="2023186"/>
    <lineage>
        <taxon>Bacteria</taxon>
        <taxon>Pseudomonadati</taxon>
        <taxon>Spirochaetota</taxon>
        <taxon>Spirochaetia</taxon>
        <taxon>Leptospirales</taxon>
        <taxon>Leptospiraceae</taxon>
        <taxon>Leptospira</taxon>
    </lineage>
</organism>
<dbReference type="AlphaFoldDB" id="A0A2M9YM21"/>
<name>A0A2M9YM21_9LEPT</name>
<gene>
    <name evidence="2" type="ORF">CH376_15760</name>
    <name evidence="1" type="ORF">CH380_14005</name>
</gene>
<dbReference type="Proteomes" id="UP000232188">
    <property type="component" value="Unassembled WGS sequence"/>
</dbReference>
<evidence type="ECO:0000313" key="3">
    <source>
        <dbReference type="Proteomes" id="UP000232149"/>
    </source>
</evidence>
<dbReference type="EMBL" id="NPDU01000044">
    <property type="protein sequence ID" value="PJZ60967.1"/>
    <property type="molecule type" value="Genomic_DNA"/>
</dbReference>
<accession>A0A2M9YM21</accession>
<reference evidence="3 4" key="1">
    <citation type="submission" date="2017-07" db="EMBL/GenBank/DDBJ databases">
        <title>Leptospira spp. isolated from tropical soils.</title>
        <authorList>
            <person name="Thibeaux R."/>
            <person name="Iraola G."/>
            <person name="Ferres I."/>
            <person name="Bierque E."/>
            <person name="Girault D."/>
            <person name="Soupe-Gilbert M.-E."/>
            <person name="Picardeau M."/>
            <person name="Goarant C."/>
        </authorList>
    </citation>
    <scope>NUCLEOTIDE SEQUENCE [LARGE SCALE GENOMIC DNA]</scope>
    <source>
        <strain evidence="1 4">FH2-B-C1</strain>
        <strain evidence="2 3">FH2-B-D1</strain>
    </source>
</reference>